<keyword evidence="3" id="KW-1185">Reference proteome</keyword>
<dbReference type="AlphaFoldDB" id="A0AAD7HBT6"/>
<name>A0AAD7HBT6_9AGAR</name>
<protein>
    <submittedName>
        <fullName evidence="2">Uncharacterized protein</fullName>
    </submittedName>
</protein>
<gene>
    <name evidence="2" type="ORF">B0H16DRAFT_459544</name>
</gene>
<organism evidence="2 3">
    <name type="scientific">Mycena metata</name>
    <dbReference type="NCBI Taxonomy" id="1033252"/>
    <lineage>
        <taxon>Eukaryota</taxon>
        <taxon>Fungi</taxon>
        <taxon>Dikarya</taxon>
        <taxon>Basidiomycota</taxon>
        <taxon>Agaricomycotina</taxon>
        <taxon>Agaricomycetes</taxon>
        <taxon>Agaricomycetidae</taxon>
        <taxon>Agaricales</taxon>
        <taxon>Marasmiineae</taxon>
        <taxon>Mycenaceae</taxon>
        <taxon>Mycena</taxon>
    </lineage>
</organism>
<comment type="caution">
    <text evidence="2">The sequence shown here is derived from an EMBL/GenBank/DDBJ whole genome shotgun (WGS) entry which is preliminary data.</text>
</comment>
<proteinExistence type="predicted"/>
<evidence type="ECO:0000256" key="1">
    <source>
        <dbReference type="SAM" id="MobiDB-lite"/>
    </source>
</evidence>
<dbReference type="Proteomes" id="UP001215598">
    <property type="component" value="Unassembled WGS sequence"/>
</dbReference>
<feature type="compositionally biased region" description="Low complexity" evidence="1">
    <location>
        <begin position="70"/>
        <end position="81"/>
    </location>
</feature>
<reference evidence="2" key="1">
    <citation type="submission" date="2023-03" db="EMBL/GenBank/DDBJ databases">
        <title>Massive genome expansion in bonnet fungi (Mycena s.s.) driven by repeated elements and novel gene families across ecological guilds.</title>
        <authorList>
            <consortium name="Lawrence Berkeley National Laboratory"/>
            <person name="Harder C.B."/>
            <person name="Miyauchi S."/>
            <person name="Viragh M."/>
            <person name="Kuo A."/>
            <person name="Thoen E."/>
            <person name="Andreopoulos B."/>
            <person name="Lu D."/>
            <person name="Skrede I."/>
            <person name="Drula E."/>
            <person name="Henrissat B."/>
            <person name="Morin E."/>
            <person name="Kohler A."/>
            <person name="Barry K."/>
            <person name="LaButti K."/>
            <person name="Morin E."/>
            <person name="Salamov A."/>
            <person name="Lipzen A."/>
            <person name="Mereny Z."/>
            <person name="Hegedus B."/>
            <person name="Baldrian P."/>
            <person name="Stursova M."/>
            <person name="Weitz H."/>
            <person name="Taylor A."/>
            <person name="Grigoriev I.V."/>
            <person name="Nagy L.G."/>
            <person name="Martin F."/>
            <person name="Kauserud H."/>
        </authorList>
    </citation>
    <scope>NUCLEOTIDE SEQUENCE</scope>
    <source>
        <strain evidence="2">CBHHK182m</strain>
    </source>
</reference>
<accession>A0AAD7HBT6</accession>
<sequence length="153" mass="16270">MPRSPLPSARPPACAVPAASLRLLRTTKTTHAPSDLHRGGGGNFPCPNLTRLPLACLVLAKPFTPAHAASLPSSMLSPSSPQRGPNDTEERRSSSFSPRSRPTPPVAHRSPADSTSGLSATSSLIPNENVHPPAHFDVFFYLLILPLFTFTSD</sequence>
<dbReference type="EMBL" id="JARKIB010000294">
    <property type="protein sequence ID" value="KAJ7716280.1"/>
    <property type="molecule type" value="Genomic_DNA"/>
</dbReference>
<evidence type="ECO:0000313" key="2">
    <source>
        <dbReference type="EMBL" id="KAJ7716280.1"/>
    </source>
</evidence>
<evidence type="ECO:0000313" key="3">
    <source>
        <dbReference type="Proteomes" id="UP001215598"/>
    </source>
</evidence>
<feature type="region of interest" description="Disordered" evidence="1">
    <location>
        <begin position="68"/>
        <end position="120"/>
    </location>
</feature>